<keyword evidence="1" id="KW-0812">Transmembrane</keyword>
<evidence type="ECO:0000256" key="1">
    <source>
        <dbReference type="SAM" id="Phobius"/>
    </source>
</evidence>
<reference evidence="2" key="2">
    <citation type="submission" date="2020-06" db="EMBL/GenBank/DDBJ databases">
        <title>Helianthus annuus Genome sequencing and assembly Release 2.</title>
        <authorList>
            <person name="Gouzy J."/>
            <person name="Langlade N."/>
            <person name="Munos S."/>
        </authorList>
    </citation>
    <scope>NUCLEOTIDE SEQUENCE</scope>
    <source>
        <tissue evidence="2">Leaves</tissue>
    </source>
</reference>
<dbReference type="EMBL" id="MNCJ02000325">
    <property type="protein sequence ID" value="KAF5787774.1"/>
    <property type="molecule type" value="Genomic_DNA"/>
</dbReference>
<dbReference type="Gramene" id="mRNA:HanXRQr2_Chr10g0456631">
    <property type="protein sequence ID" value="CDS:HanXRQr2_Chr10g0456631.1"/>
    <property type="gene ID" value="HanXRQr2_Chr10g0456631"/>
</dbReference>
<feature type="transmembrane region" description="Helical" evidence="1">
    <location>
        <begin position="15"/>
        <end position="38"/>
    </location>
</feature>
<keyword evidence="3" id="KW-1185">Reference proteome</keyword>
<evidence type="ECO:0000313" key="2">
    <source>
        <dbReference type="EMBL" id="KAF5787774.1"/>
    </source>
</evidence>
<gene>
    <name evidence="2" type="ORF">HanXRQr2_Chr10g0456631</name>
</gene>
<reference evidence="2" key="1">
    <citation type="journal article" date="2017" name="Nature">
        <title>The sunflower genome provides insights into oil metabolism, flowering and Asterid evolution.</title>
        <authorList>
            <person name="Badouin H."/>
            <person name="Gouzy J."/>
            <person name="Grassa C.J."/>
            <person name="Murat F."/>
            <person name="Staton S.E."/>
            <person name="Cottret L."/>
            <person name="Lelandais-Briere C."/>
            <person name="Owens G.L."/>
            <person name="Carrere S."/>
            <person name="Mayjonade B."/>
            <person name="Legrand L."/>
            <person name="Gill N."/>
            <person name="Kane N.C."/>
            <person name="Bowers J.E."/>
            <person name="Hubner S."/>
            <person name="Bellec A."/>
            <person name="Berard A."/>
            <person name="Berges H."/>
            <person name="Blanchet N."/>
            <person name="Boniface M.C."/>
            <person name="Brunel D."/>
            <person name="Catrice O."/>
            <person name="Chaidir N."/>
            <person name="Claudel C."/>
            <person name="Donnadieu C."/>
            <person name="Faraut T."/>
            <person name="Fievet G."/>
            <person name="Helmstetter N."/>
            <person name="King M."/>
            <person name="Knapp S.J."/>
            <person name="Lai Z."/>
            <person name="Le Paslier M.C."/>
            <person name="Lippi Y."/>
            <person name="Lorenzon L."/>
            <person name="Mandel J.R."/>
            <person name="Marage G."/>
            <person name="Marchand G."/>
            <person name="Marquand E."/>
            <person name="Bret-Mestries E."/>
            <person name="Morien E."/>
            <person name="Nambeesan S."/>
            <person name="Nguyen T."/>
            <person name="Pegot-Espagnet P."/>
            <person name="Pouilly N."/>
            <person name="Raftis F."/>
            <person name="Sallet E."/>
            <person name="Schiex T."/>
            <person name="Thomas J."/>
            <person name="Vandecasteele C."/>
            <person name="Vares D."/>
            <person name="Vear F."/>
            <person name="Vautrin S."/>
            <person name="Crespi M."/>
            <person name="Mangin B."/>
            <person name="Burke J.M."/>
            <person name="Salse J."/>
            <person name="Munos S."/>
            <person name="Vincourt P."/>
            <person name="Rieseberg L.H."/>
            <person name="Langlade N.B."/>
        </authorList>
    </citation>
    <scope>NUCLEOTIDE SEQUENCE</scope>
    <source>
        <tissue evidence="2">Leaves</tissue>
    </source>
</reference>
<protein>
    <submittedName>
        <fullName evidence="2">Uncharacterized protein</fullName>
    </submittedName>
</protein>
<proteinExistence type="predicted"/>
<sequence>MFFGLLDWFGISRLFVIRFFISCFKRTYFMASFLYIAVCISKGNRTLKHINFFVMLQFALDILWI</sequence>
<evidence type="ECO:0000313" key="3">
    <source>
        <dbReference type="Proteomes" id="UP000215914"/>
    </source>
</evidence>
<dbReference type="AlphaFoldDB" id="A0A9K3N5H4"/>
<organism evidence="2 3">
    <name type="scientific">Helianthus annuus</name>
    <name type="common">Common sunflower</name>
    <dbReference type="NCBI Taxonomy" id="4232"/>
    <lineage>
        <taxon>Eukaryota</taxon>
        <taxon>Viridiplantae</taxon>
        <taxon>Streptophyta</taxon>
        <taxon>Embryophyta</taxon>
        <taxon>Tracheophyta</taxon>
        <taxon>Spermatophyta</taxon>
        <taxon>Magnoliopsida</taxon>
        <taxon>eudicotyledons</taxon>
        <taxon>Gunneridae</taxon>
        <taxon>Pentapetalae</taxon>
        <taxon>asterids</taxon>
        <taxon>campanulids</taxon>
        <taxon>Asterales</taxon>
        <taxon>Asteraceae</taxon>
        <taxon>Asteroideae</taxon>
        <taxon>Heliantheae alliance</taxon>
        <taxon>Heliantheae</taxon>
        <taxon>Helianthus</taxon>
    </lineage>
</organism>
<dbReference type="Proteomes" id="UP000215914">
    <property type="component" value="Unassembled WGS sequence"/>
</dbReference>
<name>A0A9K3N5H4_HELAN</name>
<comment type="caution">
    <text evidence="2">The sequence shown here is derived from an EMBL/GenBank/DDBJ whole genome shotgun (WGS) entry which is preliminary data.</text>
</comment>
<keyword evidence="1" id="KW-1133">Transmembrane helix</keyword>
<accession>A0A9K3N5H4</accession>
<keyword evidence="1" id="KW-0472">Membrane</keyword>